<name>A0A257LUM8_UNCW3</name>
<dbReference type="Gene3D" id="3.40.50.2000">
    <property type="entry name" value="Glycogen Phosphorylase B"/>
    <property type="match status" value="2"/>
</dbReference>
<dbReference type="Proteomes" id="UP000216312">
    <property type="component" value="Unassembled WGS sequence"/>
</dbReference>
<sequence>MRRVLLIAYYHPPLGLSGVHRVVRFEKYLLEYGYEPVVLTPKPGAYYAYDDSLLVVKDVCFTESLDLLRILRLLGVRQLTGGKARPKLLRWIEKEMGWIPFAIYKGYEMIKCKRIELIFATSPPVTDLIIGAILKTLTGVPLVIDLRDPWVSNNWVKRWVYGVSDHIVVLDEAFRKYVNGYDKVEVIPTPYDMIIEVPKMEIFSILYPGLIRKLAPPYTFIKGIDELIDEGKIDSDKIEVNFVGHLEVPLPRRPYIKHYTYVPYHRVKGFYENSVLLLLLVGKYEPHFMITCKLFEYMGMPHPVIAIAPKGVRAREMVEEYSIGEGVDPDDIDGIKRLILKYYNAFYSGDYPWRGTIERFHVTHVVGKLASIFDKVANR</sequence>
<comment type="caution">
    <text evidence="1">The sequence shown here is derived from an EMBL/GenBank/DDBJ whole genome shotgun (WGS) entry which is preliminary data.</text>
</comment>
<dbReference type="EMBL" id="NMUJ01000007">
    <property type="protein sequence ID" value="OYV03373.1"/>
    <property type="molecule type" value="Genomic_DNA"/>
</dbReference>
<evidence type="ECO:0000313" key="1">
    <source>
        <dbReference type="EMBL" id="OYV03373.1"/>
    </source>
</evidence>
<dbReference type="SUPFAM" id="SSF53756">
    <property type="entry name" value="UDP-Glycosyltransferase/glycogen phosphorylase"/>
    <property type="match status" value="1"/>
</dbReference>
<gene>
    <name evidence="1" type="ORF">CGW93_00950</name>
</gene>
<evidence type="ECO:0008006" key="3">
    <source>
        <dbReference type="Google" id="ProtNLM"/>
    </source>
</evidence>
<protein>
    <recommendedName>
        <fullName evidence="3">Glycosyltransferase subfamily 4-like N-terminal domain-containing protein</fullName>
    </recommendedName>
</protein>
<proteinExistence type="predicted"/>
<dbReference type="AlphaFoldDB" id="A0A257LUM8"/>
<accession>A0A257LUM8</accession>
<reference evidence="2" key="1">
    <citation type="submission" date="2017-07" db="EMBL/GenBank/DDBJ databases">
        <title>Novel pathways for hydrocarbon cycling and metabolic interdependencies in hydrothermal sediment communities.</title>
        <authorList>
            <person name="Dombrowski N."/>
            <person name="Seitz K."/>
            <person name="Teske A."/>
            <person name="Baker B."/>
        </authorList>
    </citation>
    <scope>NUCLEOTIDE SEQUENCE [LARGE SCALE GENOMIC DNA]</scope>
</reference>
<evidence type="ECO:0000313" key="2">
    <source>
        <dbReference type="Proteomes" id="UP000216312"/>
    </source>
</evidence>
<organism evidence="1 2">
    <name type="scientific">candidate division WOR-3 bacterium 4484_18</name>
    <dbReference type="NCBI Taxonomy" id="2020626"/>
    <lineage>
        <taxon>Bacteria</taxon>
        <taxon>Bacteria division WOR-3</taxon>
    </lineage>
</organism>